<dbReference type="Gene3D" id="3.40.50.10170">
    <property type="match status" value="1"/>
</dbReference>
<sequence>MTKIKLVTDSTVDLSDDVIKQYDIHVIPLSITINNETYLDRVDLTPQQFIEKMQVSKELPKSSQPAIGAFVELYDRLGEDGSEVLAIHMTSGMSGTFNTAKSAAAMTDTKVTVVDSTFMTHAMAYQVIEAAKMIQQDKTLEEILERVEEVRKNSHLYVVVDTLENLVKGGRIGKGKAFLGSLLNIKPIANLADGVYTPVTKVRSHGQVVKTLVKILAEDTAGKTIKAVSIPHAEALPLAQSLKEAIEKVTGFQNTQIFYTTPVISTHTGVGAIGFTYFAE</sequence>
<dbReference type="Pfam" id="PF02645">
    <property type="entry name" value="DegV"/>
    <property type="match status" value="1"/>
</dbReference>
<dbReference type="PANTHER" id="PTHR33434">
    <property type="entry name" value="DEGV DOMAIN-CONTAINING PROTEIN DR_1986-RELATED"/>
    <property type="match status" value="1"/>
</dbReference>
<comment type="caution">
    <text evidence="3">The sequence shown here is derived from an EMBL/GenBank/DDBJ whole genome shotgun (WGS) entry which is preliminary data.</text>
</comment>
<evidence type="ECO:0000256" key="2">
    <source>
        <dbReference type="ARBA" id="ARBA00023121"/>
    </source>
</evidence>
<dbReference type="InterPro" id="IPR050270">
    <property type="entry name" value="DegV_domain_contain"/>
</dbReference>
<protein>
    <submittedName>
        <fullName evidence="3">DegV family protein</fullName>
    </submittedName>
</protein>
<gene>
    <name evidence="3" type="ORF">P6P90_03320</name>
</gene>
<dbReference type="Proteomes" id="UP001218246">
    <property type="component" value="Unassembled WGS sequence"/>
</dbReference>
<evidence type="ECO:0000256" key="1">
    <source>
        <dbReference type="ARBA" id="ARBA00003238"/>
    </source>
</evidence>
<dbReference type="Gene3D" id="3.30.1180.10">
    <property type="match status" value="1"/>
</dbReference>
<dbReference type="NCBIfam" id="TIGR00762">
    <property type="entry name" value="DegV"/>
    <property type="match status" value="1"/>
</dbReference>
<organism evidence="3 4">
    <name type="scientific">Ectobacillus antri</name>
    <dbReference type="NCBI Taxonomy" id="2486280"/>
    <lineage>
        <taxon>Bacteria</taxon>
        <taxon>Bacillati</taxon>
        <taxon>Bacillota</taxon>
        <taxon>Bacilli</taxon>
        <taxon>Bacillales</taxon>
        <taxon>Bacillaceae</taxon>
        <taxon>Ectobacillus</taxon>
    </lineage>
</organism>
<dbReference type="SUPFAM" id="SSF82549">
    <property type="entry name" value="DAK1/DegV-like"/>
    <property type="match status" value="1"/>
</dbReference>
<evidence type="ECO:0000313" key="4">
    <source>
        <dbReference type="Proteomes" id="UP001218246"/>
    </source>
</evidence>
<reference evidence="3 4" key="1">
    <citation type="submission" date="2023-04" db="EMBL/GenBank/DDBJ databases">
        <title>Ectobacillus antri isolated from activated sludge.</title>
        <authorList>
            <person name="Yan P."/>
            <person name="Liu X."/>
        </authorList>
    </citation>
    <scope>NUCLEOTIDE SEQUENCE [LARGE SCALE GENOMIC DNA]</scope>
    <source>
        <strain evidence="3 4">C18H</strain>
    </source>
</reference>
<comment type="function">
    <text evidence="1">May bind long-chain fatty acids, such as palmitate, and may play a role in lipid transport or fatty acid metabolism.</text>
</comment>
<name>A0ABT6H0X0_9BACI</name>
<dbReference type="RefSeq" id="WP_124564635.1">
    <property type="nucleotide sequence ID" value="NZ_JARRRY010000001.1"/>
</dbReference>
<keyword evidence="4" id="KW-1185">Reference proteome</keyword>
<evidence type="ECO:0000313" key="3">
    <source>
        <dbReference type="EMBL" id="MDG5753029.1"/>
    </source>
</evidence>
<keyword evidence="2" id="KW-0446">Lipid-binding</keyword>
<accession>A0ABT6H0X0</accession>
<dbReference type="InterPro" id="IPR003797">
    <property type="entry name" value="DegV"/>
</dbReference>
<dbReference type="EMBL" id="JARULN010000001">
    <property type="protein sequence ID" value="MDG5753029.1"/>
    <property type="molecule type" value="Genomic_DNA"/>
</dbReference>
<dbReference type="PANTHER" id="PTHR33434:SF8">
    <property type="entry name" value="DEGV DOMAIN-CONTAINING PROTEIN SPR1019"/>
    <property type="match status" value="1"/>
</dbReference>
<dbReference type="PROSITE" id="PS51482">
    <property type="entry name" value="DEGV"/>
    <property type="match status" value="1"/>
</dbReference>
<proteinExistence type="predicted"/>
<dbReference type="InterPro" id="IPR043168">
    <property type="entry name" value="DegV_C"/>
</dbReference>